<dbReference type="GO" id="GO:0003677">
    <property type="term" value="F:DNA binding"/>
    <property type="evidence" value="ECO:0007669"/>
    <property type="project" value="InterPro"/>
</dbReference>
<dbReference type="CDD" id="cd07036">
    <property type="entry name" value="TPP_PYR_E1-PDHc-beta_like"/>
    <property type="match status" value="1"/>
</dbReference>
<dbReference type="GO" id="GO:0006351">
    <property type="term" value="P:DNA-templated transcription"/>
    <property type="evidence" value="ECO:0007669"/>
    <property type="project" value="InterPro"/>
</dbReference>
<keyword evidence="4" id="KW-0560">Oxidoreductase</keyword>
<feature type="compositionally biased region" description="Low complexity" evidence="7">
    <location>
        <begin position="1241"/>
        <end position="1266"/>
    </location>
</feature>
<dbReference type="Pfam" id="PF02780">
    <property type="entry name" value="Transketolase_C"/>
    <property type="match status" value="1"/>
</dbReference>
<feature type="compositionally biased region" description="Polar residues" evidence="7">
    <location>
        <begin position="1543"/>
        <end position="1552"/>
    </location>
</feature>
<feature type="compositionally biased region" description="Basic and acidic residues" evidence="7">
    <location>
        <begin position="1202"/>
        <end position="1215"/>
    </location>
</feature>
<dbReference type="GO" id="GO:0000981">
    <property type="term" value="F:DNA-binding transcription factor activity, RNA polymerase II-specific"/>
    <property type="evidence" value="ECO:0007669"/>
    <property type="project" value="InterPro"/>
</dbReference>
<dbReference type="GO" id="GO:0007584">
    <property type="term" value="P:response to nutrient"/>
    <property type="evidence" value="ECO:0007669"/>
    <property type="project" value="TreeGrafter"/>
</dbReference>
<dbReference type="PROSITE" id="PS00463">
    <property type="entry name" value="ZN2_CY6_FUNGAL_1"/>
    <property type="match status" value="1"/>
</dbReference>
<dbReference type="InterPro" id="IPR005475">
    <property type="entry name" value="Transketolase-like_Pyr-bd"/>
</dbReference>
<dbReference type="FunFam" id="3.40.50.920:FF:000001">
    <property type="entry name" value="Pyruvate dehydrogenase E1 beta subunit"/>
    <property type="match status" value="1"/>
</dbReference>
<feature type="region of interest" description="Disordered" evidence="7">
    <location>
        <begin position="1202"/>
        <end position="1266"/>
    </location>
</feature>
<gene>
    <name evidence="9" type="ORF">Clacol_006760</name>
</gene>
<feature type="compositionally biased region" description="Low complexity" evidence="7">
    <location>
        <begin position="507"/>
        <end position="526"/>
    </location>
</feature>
<dbReference type="PROSITE" id="PS50048">
    <property type="entry name" value="ZN2_CY6_FUNGAL_2"/>
    <property type="match status" value="1"/>
</dbReference>
<organism evidence="9 10">
    <name type="scientific">Clathrus columnatus</name>
    <dbReference type="NCBI Taxonomy" id="1419009"/>
    <lineage>
        <taxon>Eukaryota</taxon>
        <taxon>Fungi</taxon>
        <taxon>Dikarya</taxon>
        <taxon>Basidiomycota</taxon>
        <taxon>Agaricomycotina</taxon>
        <taxon>Agaricomycetes</taxon>
        <taxon>Phallomycetidae</taxon>
        <taxon>Phallales</taxon>
        <taxon>Clathraceae</taxon>
        <taxon>Clathrus</taxon>
    </lineage>
</organism>
<feature type="compositionally biased region" description="Low complexity" evidence="7">
    <location>
        <begin position="1"/>
        <end position="10"/>
    </location>
</feature>
<dbReference type="InterPro" id="IPR001138">
    <property type="entry name" value="Zn2Cys6_DnaBD"/>
</dbReference>
<dbReference type="InterPro" id="IPR029061">
    <property type="entry name" value="THDP-binding"/>
</dbReference>
<dbReference type="PANTHER" id="PTHR42980">
    <property type="entry name" value="2-OXOISOVALERATE DEHYDROGENASE SUBUNIT BETA-RELATED"/>
    <property type="match status" value="1"/>
</dbReference>
<feature type="domain" description="Zn(2)-C6 fungal-type" evidence="8">
    <location>
        <begin position="437"/>
        <end position="471"/>
    </location>
</feature>
<dbReference type="Gene3D" id="4.10.240.10">
    <property type="entry name" value="Zn(2)-C6 fungal-type DNA-binding domain"/>
    <property type="match status" value="1"/>
</dbReference>
<dbReference type="GO" id="GO:0008270">
    <property type="term" value="F:zinc ion binding"/>
    <property type="evidence" value="ECO:0007669"/>
    <property type="project" value="InterPro"/>
</dbReference>
<name>A0AAV5AFK8_9AGAM</name>
<feature type="compositionally biased region" description="Pro residues" evidence="7">
    <location>
        <begin position="564"/>
        <end position="580"/>
    </location>
</feature>
<reference evidence="9" key="1">
    <citation type="submission" date="2021-10" db="EMBL/GenBank/DDBJ databases">
        <title>De novo Genome Assembly of Clathrus columnatus (Basidiomycota, Fungi) Using Illumina and Nanopore Sequence Data.</title>
        <authorList>
            <person name="Ogiso-Tanaka E."/>
            <person name="Itagaki H."/>
            <person name="Hosoya T."/>
            <person name="Hosaka K."/>
        </authorList>
    </citation>
    <scope>NUCLEOTIDE SEQUENCE</scope>
    <source>
        <strain evidence="9">MO-923</strain>
    </source>
</reference>
<keyword evidence="3" id="KW-0479">Metal-binding</keyword>
<dbReference type="InterPro" id="IPR009014">
    <property type="entry name" value="Transketo_C/PFOR_II"/>
</dbReference>
<feature type="compositionally biased region" description="Polar residues" evidence="7">
    <location>
        <begin position="588"/>
        <end position="604"/>
    </location>
</feature>
<dbReference type="GO" id="GO:0006091">
    <property type="term" value="P:generation of precursor metabolites and energy"/>
    <property type="evidence" value="ECO:0007669"/>
    <property type="project" value="UniProtKB-ARBA"/>
</dbReference>
<proteinExistence type="predicted"/>
<evidence type="ECO:0000313" key="9">
    <source>
        <dbReference type="EMBL" id="GJJ12517.1"/>
    </source>
</evidence>
<sequence>MGTSATATPTVEPPPAGGHLPSVATSVLLKQSRDSALKTPGLLWADEGNEELPVGGRGTRKMNMYQAIRDALRGLTTTFSIALSKDDTAVVFGEDVNFGGVFRCTMGLAEEFGRERVFNTPLTEQGIVGFGIGLASMGHTAIAEIQFADYIFPAFDQLVNEAAKFRYRSGGQFNCGSMTVRTPTMAVGHGGLYHSQSPEGFFMGASGLKIVIPRSPIQAKGLLLASIRDPNPVIFMEPKVLYRSAVEQVPVDDYILPLGKAEILQRGDDLTVVTFGTPVFHCETALSMLRDPPEGIAMHIPLSVRGAKVELIDLRSILPWDVETVAESVNRTGRVVFVHEAGRTMGVASEMCAEIQKRCFLKLEAPLKRITGWDVPHALQFEKMHLPDSIRIVDGIPGIIEYRMRHIIAPPPMQDYQAPLDSDNAPPKQVVSRGARACTVCRAAKMKCVGAEDDGAKPCQRCRRSNSECIFEKHRRGRKPGSKLSEASKMLRKIEKSSVTPAKIKSMSDVPSMVPSQSSPSSSLSLPLPPPPPPPPLPPPPPSPSQTYPSVPSSTRYSTLQSSSPPPPPLPPPSSIPPISPQIQSSSAVTPSYPSAPQQASTQDTMEEDEEDEKDEETMYPAKMVEREGRRHNFFGTVLTNPIPKPSSTPVIPSSSSSGPSSYPTSVLRRIDDHRHRHHGPSSSSSSRNVRPSSPAASSSNHQTPSWSSLPSIPPTNIAAALRYFPFISSRFPQNPVPIPDPVRADILSLNEVSNLFEMIFLRLNPFVNLFDPALHKPEYVREACPFLFTVLCMAGCKFFKPEKFRAVQRMAEDLCLRAFQECWKRVEVVQAFMCMTYWREPDDQRTWTFIGYAARMAIELGLNTYYYSTSVPPPGETTELHRLQRRNRERTYLVLWVHDRSLSMQTGRHWMLPEDDLVRNAVHWYRDSTLLPIDTVVAAQTELRRIAASVIDAFYLHRARNGDTVSADVNYDVLLSACNSRLQLWSDDWMNALQKSLQSSLLVHHSYSSSSPEAHLPVPNLLALNTCYSSAADTLQLVARDFSKVDMLRYGQDSITVMTAYSAVFLLKLLRNVVQASSLSLGDNSLEHVYELINATADAYQACAKSISTNGNVEVGSHLSIDSNSKENMETELSFSAGGAASQNYSNTKNGESALNNSENYANSTNAKLPNTESTTPAPTMIFSSVEYHGRFLRTLVLKDKASRARAAEREQRRATGATSNSSNKINRSPTYGGVAHIRTSGLPNPTSSSSSAHTSGGSSNTLAVSPTTSAAATALLGGSFSGTNTKGLNGLATAAASSALGNGSTPSPHHAGEIRIPSSSSSSSSTTTSGSGGGTPTGNVYHVSVPGSSSLVGGNSSPYIVPSSSTSLHHHPRSQHLMSHPHHVSTQPPSHTHIPPSHNGNSGLHRTSFSHVPISSSHRGSSTQSQPHVHHSSSGSEHPGPMQQTYNTTASNHPVPTWNFPASPHLPAHPLISPEDEFGPLELDSVGGTSTSGSTSLISGGMYNQAVGSMNNTTNATTGHVMNNLTDDDGASPHVGGDGSNGNENTSATNIEGLPPGASLAADVAYWYYMHSEMGYGSGGMNPLASVGVGMGGNGGFVGTTGASMGMNMGTVGGGGIGLTNINNGIGNNGINIGMNVMNTVPGLAVPNLGNVNHAGLSGMGGMLATGNNNTSDSGGDGVERAGSGATVNSSSGANSKRRTSSTNTAAGYQQHIIHHTHPHPQNHPSSHHGGHGHSHNSTTHSISPTYQTHGHHVMQNG</sequence>
<dbReference type="EMBL" id="BPWL01000007">
    <property type="protein sequence ID" value="GJJ12517.1"/>
    <property type="molecule type" value="Genomic_DNA"/>
</dbReference>
<protein>
    <recommendedName>
        <fullName evidence="2">3-methyl-2-oxobutanoate dehydrogenase (2-methylpropanoyl-transferring)</fullName>
        <ecNumber evidence="2">1.2.4.4</ecNumber>
    </recommendedName>
</protein>
<accession>A0AAV5AFK8</accession>
<evidence type="ECO:0000256" key="2">
    <source>
        <dbReference type="ARBA" id="ARBA00012277"/>
    </source>
</evidence>
<dbReference type="GO" id="GO:0009083">
    <property type="term" value="P:branched-chain amino acid catabolic process"/>
    <property type="evidence" value="ECO:0007669"/>
    <property type="project" value="TreeGrafter"/>
</dbReference>
<feature type="region of interest" description="Disordered" evidence="7">
    <location>
        <begin position="1668"/>
        <end position="1760"/>
    </location>
</feature>
<dbReference type="Gene3D" id="3.40.50.920">
    <property type="match status" value="1"/>
</dbReference>
<evidence type="ECO:0000256" key="6">
    <source>
        <dbReference type="ARBA" id="ARBA00051764"/>
    </source>
</evidence>
<dbReference type="Pfam" id="PF02779">
    <property type="entry name" value="Transket_pyr"/>
    <property type="match status" value="1"/>
</dbReference>
<feature type="compositionally biased region" description="Low complexity" evidence="7">
    <location>
        <begin position="646"/>
        <end position="667"/>
    </location>
</feature>
<dbReference type="InterPro" id="IPR036864">
    <property type="entry name" value="Zn2-C6_fun-type_DNA-bd_sf"/>
</dbReference>
<feature type="compositionally biased region" description="Basic residues" evidence="7">
    <location>
        <begin position="1715"/>
        <end position="1737"/>
    </location>
</feature>
<evidence type="ECO:0000256" key="4">
    <source>
        <dbReference type="ARBA" id="ARBA00023002"/>
    </source>
</evidence>
<dbReference type="Pfam" id="PF00172">
    <property type="entry name" value="Zn_clus"/>
    <property type="match status" value="1"/>
</dbReference>
<feature type="region of interest" description="Disordered" evidence="7">
    <location>
        <begin position="1"/>
        <end position="22"/>
    </location>
</feature>
<feature type="compositionally biased region" description="Polar residues" evidence="7">
    <location>
        <begin position="1400"/>
        <end position="1416"/>
    </location>
</feature>
<dbReference type="SUPFAM" id="SSF52922">
    <property type="entry name" value="TK C-terminal domain-like"/>
    <property type="match status" value="1"/>
</dbReference>
<dbReference type="SMART" id="SM00861">
    <property type="entry name" value="Transket_pyr"/>
    <property type="match status" value="1"/>
</dbReference>
<evidence type="ECO:0000313" key="10">
    <source>
        <dbReference type="Proteomes" id="UP001050691"/>
    </source>
</evidence>
<evidence type="ECO:0000259" key="8">
    <source>
        <dbReference type="PROSITE" id="PS50048"/>
    </source>
</evidence>
<dbReference type="SUPFAM" id="SSF52518">
    <property type="entry name" value="Thiamin diphosphate-binding fold (THDP-binding)"/>
    <property type="match status" value="1"/>
</dbReference>
<dbReference type="Proteomes" id="UP001050691">
    <property type="component" value="Unassembled WGS sequence"/>
</dbReference>
<dbReference type="EC" id="1.2.4.4" evidence="2"/>
<feature type="compositionally biased region" description="Low complexity" evidence="7">
    <location>
        <begin position="1345"/>
        <end position="1369"/>
    </location>
</feature>
<dbReference type="Gene3D" id="3.40.50.970">
    <property type="match status" value="1"/>
</dbReference>
<feature type="compositionally biased region" description="Low complexity" evidence="7">
    <location>
        <begin position="682"/>
        <end position="701"/>
    </location>
</feature>
<dbReference type="Pfam" id="PF04082">
    <property type="entry name" value="Fungal_trans"/>
    <property type="match status" value="1"/>
</dbReference>
<feature type="region of interest" description="Disordered" evidence="7">
    <location>
        <begin position="1525"/>
        <end position="1556"/>
    </location>
</feature>
<keyword evidence="10" id="KW-1185">Reference proteome</keyword>
<evidence type="ECO:0000256" key="3">
    <source>
        <dbReference type="ARBA" id="ARBA00022723"/>
    </source>
</evidence>
<dbReference type="CDD" id="cd12148">
    <property type="entry name" value="fungal_TF_MHR"/>
    <property type="match status" value="1"/>
</dbReference>
<feature type="compositionally biased region" description="Low complexity" evidence="7">
    <location>
        <begin position="545"/>
        <end position="563"/>
    </location>
</feature>
<feature type="compositionally biased region" description="Low complexity" evidence="7">
    <location>
        <begin position="1319"/>
        <end position="1331"/>
    </location>
</feature>
<evidence type="ECO:0000256" key="5">
    <source>
        <dbReference type="ARBA" id="ARBA00023242"/>
    </source>
</evidence>
<dbReference type="CDD" id="cd00067">
    <property type="entry name" value="GAL4"/>
    <property type="match status" value="1"/>
</dbReference>
<feature type="compositionally biased region" description="Pro residues" evidence="7">
    <location>
        <begin position="527"/>
        <end position="544"/>
    </location>
</feature>
<feature type="region of interest" description="Disordered" evidence="7">
    <location>
        <begin position="492"/>
        <end position="710"/>
    </location>
</feature>
<dbReference type="PANTHER" id="PTHR42980:SF1">
    <property type="entry name" value="2-OXOISOVALERATE DEHYDROGENASE SUBUNIT BETA, MITOCHONDRIAL"/>
    <property type="match status" value="1"/>
</dbReference>
<feature type="compositionally biased region" description="Low complexity" evidence="7">
    <location>
        <begin position="1417"/>
        <end position="1443"/>
    </location>
</feature>
<keyword evidence="5" id="KW-0539">Nucleus</keyword>
<evidence type="ECO:0000256" key="1">
    <source>
        <dbReference type="ARBA" id="ARBA00001964"/>
    </source>
</evidence>
<evidence type="ECO:0000256" key="7">
    <source>
        <dbReference type="SAM" id="MobiDB-lite"/>
    </source>
</evidence>
<feature type="compositionally biased region" description="Polar residues" evidence="7">
    <location>
        <begin position="1142"/>
        <end position="1177"/>
    </location>
</feature>
<feature type="compositionally biased region" description="Acidic residues" evidence="7">
    <location>
        <begin position="605"/>
        <end position="618"/>
    </location>
</feature>
<dbReference type="FunFam" id="3.40.50.970:FF:000001">
    <property type="entry name" value="Pyruvate dehydrogenase E1 beta subunit"/>
    <property type="match status" value="1"/>
</dbReference>
<feature type="compositionally biased region" description="Basic residues" evidence="7">
    <location>
        <begin position="1370"/>
        <end position="1385"/>
    </location>
</feature>
<dbReference type="InterPro" id="IPR007219">
    <property type="entry name" value="XnlR_reg_dom"/>
</dbReference>
<dbReference type="SMART" id="SM00906">
    <property type="entry name" value="Fungal_trans"/>
    <property type="match status" value="1"/>
</dbReference>
<comment type="cofactor">
    <cofactor evidence="1">
        <name>thiamine diphosphate</name>
        <dbReference type="ChEBI" id="CHEBI:58937"/>
    </cofactor>
</comment>
<feature type="compositionally biased region" description="Polar residues" evidence="7">
    <location>
        <begin position="1444"/>
        <end position="1456"/>
    </location>
</feature>
<feature type="compositionally biased region" description="Polar residues" evidence="7">
    <location>
        <begin position="1688"/>
        <end position="1710"/>
    </location>
</feature>
<comment type="caution">
    <text evidence="9">The sequence shown here is derived from an EMBL/GenBank/DDBJ whole genome shotgun (WGS) entry which is preliminary data.</text>
</comment>
<dbReference type="InterPro" id="IPR033248">
    <property type="entry name" value="Transketolase_C"/>
</dbReference>
<dbReference type="SUPFAM" id="SSF57701">
    <property type="entry name" value="Zn2/Cys6 DNA-binding domain"/>
    <property type="match status" value="1"/>
</dbReference>
<comment type="catalytic activity">
    <reaction evidence="6">
        <text>N(6)-[(R)-lipoyl]-L-lysyl-[protein] + 3-methyl-2-oxobutanoate + H(+) = N(6)-[(R)-S(8)-2-methylpropanoyldihydrolipoyl]-L-lysyl-[protein] + CO2</text>
        <dbReference type="Rhea" id="RHEA:13457"/>
        <dbReference type="Rhea" id="RHEA-COMP:10474"/>
        <dbReference type="Rhea" id="RHEA-COMP:10497"/>
        <dbReference type="ChEBI" id="CHEBI:11851"/>
        <dbReference type="ChEBI" id="CHEBI:15378"/>
        <dbReference type="ChEBI" id="CHEBI:16526"/>
        <dbReference type="ChEBI" id="CHEBI:83099"/>
        <dbReference type="ChEBI" id="CHEBI:83142"/>
        <dbReference type="EC" id="1.2.4.4"/>
    </reaction>
    <physiologicalReaction direction="left-to-right" evidence="6">
        <dbReference type="Rhea" id="RHEA:13458"/>
    </physiologicalReaction>
</comment>
<feature type="region of interest" description="Disordered" evidence="7">
    <location>
        <begin position="1299"/>
        <end position="1496"/>
    </location>
</feature>
<feature type="region of interest" description="Disordered" evidence="7">
    <location>
        <begin position="1138"/>
        <end position="1177"/>
    </location>
</feature>
<dbReference type="GO" id="GO:0003863">
    <property type="term" value="F:branched-chain 2-oxo acid dehydrogenase activity"/>
    <property type="evidence" value="ECO:0007669"/>
    <property type="project" value="UniProtKB-EC"/>
</dbReference>
<dbReference type="SMART" id="SM00066">
    <property type="entry name" value="GAL4"/>
    <property type="match status" value="1"/>
</dbReference>
<feature type="compositionally biased region" description="Polar residues" evidence="7">
    <location>
        <begin position="1218"/>
        <end position="1231"/>
    </location>
</feature>